<keyword evidence="8 11" id="KW-0378">Hydrolase</keyword>
<keyword evidence="4" id="KW-0540">Nuclease</keyword>
<dbReference type="InterPro" id="IPR040980">
    <property type="entry name" value="SWI2_SNF2"/>
</dbReference>
<evidence type="ECO:0000256" key="3">
    <source>
        <dbReference type="ARBA" id="ARBA00011296"/>
    </source>
</evidence>
<evidence type="ECO:0000259" key="12">
    <source>
        <dbReference type="PROSITE" id="PS51192"/>
    </source>
</evidence>
<dbReference type="Proteomes" id="UP000284598">
    <property type="component" value="Unassembled WGS sequence"/>
</dbReference>
<evidence type="ECO:0000256" key="8">
    <source>
        <dbReference type="ARBA" id="ARBA00022801"/>
    </source>
</evidence>
<dbReference type="PROSITE" id="PS51192">
    <property type="entry name" value="HELICASE_ATP_BIND_1"/>
    <property type="match status" value="1"/>
</dbReference>
<evidence type="ECO:0000313" key="13">
    <source>
        <dbReference type="EMBL" id="RHA53982.1"/>
    </source>
</evidence>
<comment type="function">
    <text evidence="11">Subunit R is required for both nuclease and ATPase activities, but not for modification.</text>
</comment>
<dbReference type="CDD" id="cd18030">
    <property type="entry name" value="DEXHc_RE_I_HsdR"/>
    <property type="match status" value="1"/>
</dbReference>
<evidence type="ECO:0000313" key="14">
    <source>
        <dbReference type="Proteomes" id="UP000284598"/>
    </source>
</evidence>
<evidence type="ECO:0000256" key="2">
    <source>
        <dbReference type="ARBA" id="ARBA00008598"/>
    </source>
</evidence>
<dbReference type="PANTHER" id="PTHR30195:SF15">
    <property type="entry name" value="TYPE I RESTRICTION ENZYME HINDI ENDONUCLEASE SUBUNIT"/>
    <property type="match status" value="1"/>
</dbReference>
<dbReference type="EMBL" id="QSFO01000008">
    <property type="protein sequence ID" value="RHA53982.1"/>
    <property type="molecule type" value="Genomic_DNA"/>
</dbReference>
<comment type="subunit">
    <text evidence="3 11">The type I restriction/modification system is composed of three polypeptides R, M and S.</text>
</comment>
<dbReference type="InterPro" id="IPR051268">
    <property type="entry name" value="Type-I_R_enzyme_R_subunit"/>
</dbReference>
<gene>
    <name evidence="13" type="ORF">DW929_07885</name>
</gene>
<sequence length="1046" mass="120724">MSIGDTERATQDRVVSFFKDRDILDYEYVGNLKDAVNKNIREDRLRAYLRLSGYSQKLIDGAVSELVKAADDMTHGLYDANHKVYSLLKYGAKVKETADGAPKTVYFMDVETPTNNDFAIAEEVTVVGRQEKRPDLVIYVNGIAMAVIELKKSSVSVSNGIRQNLTNQKDGFIAPFFTTMQFCMAGNETEGLRYGTILTGEKYYMEWKPDGFHENEDERDPEDARIMAYCEKLDNLLLQQIYQMFDKKRFIDLIENFVVYDKGIKKVCRYNQFYGIKRTQNRLAKQRGGIIWHTQGSGKTLTMVWLSKWILANCQEENPRVLIVTDRDELDEQIEKTYIGVDEKITRTKSCDDLLQKLNSYDDSLLCSLVHKFGRRGGEATESDYDKYIDELKKALPADFKAKGKIFVFVDECHRTQSGKLHTAMQAIMPEAIFIGFTGTPLLKKDKKTSIEVFGTYIHSYKYNEAVRDGVVLDLRYEYRDIPQDITVHDRIDQWFDVKTRTLSNRAKAKLKEKWASMQKIYSSRSRLERVAWDIIQDFDLKPRLMDGNGNAILVADSIYSACKYYEIFQQRGFKKCAIISSYTPQAGDLRTDTVSADEETETFEKYEIYLRMLGLDPDNLPEKVSIQKKVEEFEKEAKEKFINEPANMKLLIVVDKLLTGFDAPPCTYLYIDKSMQDHGLFQAICRVNRLDGDTKEFGYIVDYKQLFGNLKNAMDKYTSGAFENYAPEDVDGLLKDRAAESIKHFKEIYEELEELCEGVEAPREDLQYLHYFCGVSGMCEDMDEIYARLREKLYKLVSSLVRAFAEAKQYMVDECTAAEMNDYENKVHFYIELKQTIGNKSGDFLDFKAYEPDMRKLIDNYIMASDSIKIGEFDDLTLLDFVMDQGETMAGEDTPSGQKEGAAEAIENNIRRKMVEKVTVNPKYYEKMSAILDKLIQDRQKGVLSYKELLDEYIKLAKNVDHPEENEDYPESVRHSKAMQALYDNVGGDEVLAIKLHKAVMDSKMSGFRGDSIKERRIKRALFAILNDDTEVERLYKIIEKQEEY</sequence>
<evidence type="ECO:0000256" key="10">
    <source>
        <dbReference type="ARBA" id="ARBA00023125"/>
    </source>
</evidence>
<dbReference type="RefSeq" id="WP_118025409.1">
    <property type="nucleotide sequence ID" value="NZ_JBGLEX010000001.1"/>
</dbReference>
<accession>A0A413RZ63</accession>
<evidence type="ECO:0000256" key="5">
    <source>
        <dbReference type="ARBA" id="ARBA00022741"/>
    </source>
</evidence>
<dbReference type="GO" id="GO:0009307">
    <property type="term" value="P:DNA restriction-modification system"/>
    <property type="evidence" value="ECO:0007669"/>
    <property type="project" value="UniProtKB-KW"/>
</dbReference>
<evidence type="ECO:0000256" key="4">
    <source>
        <dbReference type="ARBA" id="ARBA00022722"/>
    </source>
</evidence>
<reference evidence="13 14" key="1">
    <citation type="submission" date="2018-08" db="EMBL/GenBank/DDBJ databases">
        <title>A genome reference for cultivated species of the human gut microbiota.</title>
        <authorList>
            <person name="Zou Y."/>
            <person name="Xue W."/>
            <person name="Luo G."/>
        </authorList>
    </citation>
    <scope>NUCLEOTIDE SEQUENCE [LARGE SCALE GENOMIC DNA]</scope>
    <source>
        <strain evidence="13 14">AM43-2</strain>
    </source>
</reference>
<keyword evidence="6 11" id="KW-0680">Restriction system</keyword>
<keyword evidence="10 11" id="KW-0238">DNA-binding</keyword>
<dbReference type="EC" id="3.1.21.3" evidence="11"/>
<protein>
    <recommendedName>
        <fullName evidence="11">Type I restriction enzyme endonuclease subunit</fullName>
        <shortName evidence="11">R protein</shortName>
        <ecNumber evidence="11">3.1.21.3</ecNumber>
    </recommendedName>
    <alternativeName>
        <fullName evidence="11">Type-1 restriction enzyme R protein</fullName>
    </alternativeName>
</protein>
<dbReference type="CDD" id="cd22332">
    <property type="entry name" value="HsdR_N"/>
    <property type="match status" value="1"/>
</dbReference>
<dbReference type="GO" id="GO:0009035">
    <property type="term" value="F:type I site-specific deoxyribonuclease activity"/>
    <property type="evidence" value="ECO:0007669"/>
    <property type="project" value="UniProtKB-EC"/>
</dbReference>
<dbReference type="InterPro" id="IPR014001">
    <property type="entry name" value="Helicase_ATP-bd"/>
</dbReference>
<dbReference type="SUPFAM" id="SSF52540">
    <property type="entry name" value="P-loop containing nucleoside triphosphate hydrolases"/>
    <property type="match status" value="1"/>
</dbReference>
<dbReference type="SMART" id="SM00487">
    <property type="entry name" value="DEXDc"/>
    <property type="match status" value="1"/>
</dbReference>
<dbReference type="InterPro" id="IPR027417">
    <property type="entry name" value="P-loop_NTPase"/>
</dbReference>
<organism evidence="13 14">
    <name type="scientific">Eubacterium ventriosum</name>
    <dbReference type="NCBI Taxonomy" id="39496"/>
    <lineage>
        <taxon>Bacteria</taxon>
        <taxon>Bacillati</taxon>
        <taxon>Bacillota</taxon>
        <taxon>Clostridia</taxon>
        <taxon>Eubacteriales</taxon>
        <taxon>Eubacteriaceae</taxon>
        <taxon>Eubacterium</taxon>
    </lineage>
</organism>
<comment type="catalytic activity">
    <reaction evidence="1 11">
        <text>Endonucleolytic cleavage of DNA to give random double-stranded fragments with terminal 5'-phosphates, ATP is simultaneously hydrolyzed.</text>
        <dbReference type="EC" id="3.1.21.3"/>
    </reaction>
</comment>
<evidence type="ECO:0000256" key="9">
    <source>
        <dbReference type="ARBA" id="ARBA00022840"/>
    </source>
</evidence>
<dbReference type="Pfam" id="PF04313">
    <property type="entry name" value="HSDR_N"/>
    <property type="match status" value="1"/>
</dbReference>
<evidence type="ECO:0000256" key="7">
    <source>
        <dbReference type="ARBA" id="ARBA00022759"/>
    </source>
</evidence>
<dbReference type="GO" id="GO:0005524">
    <property type="term" value="F:ATP binding"/>
    <property type="evidence" value="ECO:0007669"/>
    <property type="project" value="UniProtKB-KW"/>
</dbReference>
<dbReference type="PANTHER" id="PTHR30195">
    <property type="entry name" value="TYPE I SITE-SPECIFIC DEOXYRIBONUCLEASE PROTEIN SUBUNIT M AND R"/>
    <property type="match status" value="1"/>
</dbReference>
<evidence type="ECO:0000256" key="11">
    <source>
        <dbReference type="RuleBase" id="RU364115"/>
    </source>
</evidence>
<keyword evidence="9 11" id="KW-0067">ATP-binding</keyword>
<dbReference type="GO" id="GO:0003677">
    <property type="term" value="F:DNA binding"/>
    <property type="evidence" value="ECO:0007669"/>
    <property type="project" value="UniProtKB-KW"/>
</dbReference>
<dbReference type="Gene3D" id="3.40.50.300">
    <property type="entry name" value="P-loop containing nucleotide triphosphate hydrolases"/>
    <property type="match status" value="2"/>
</dbReference>
<dbReference type="InterPro" id="IPR004473">
    <property type="entry name" value="Restrct_endonuc_typeI_HsdR"/>
</dbReference>
<name>A0A413RZ63_9FIRM</name>
<keyword evidence="5 11" id="KW-0547">Nucleotide-binding</keyword>
<dbReference type="InterPro" id="IPR055180">
    <property type="entry name" value="HsdR_RecA-like_helicase_dom_2"/>
</dbReference>
<dbReference type="Pfam" id="PF18766">
    <property type="entry name" value="SWI2_SNF2"/>
    <property type="match status" value="1"/>
</dbReference>
<keyword evidence="7" id="KW-0255">Endonuclease</keyword>
<dbReference type="InterPro" id="IPR007409">
    <property type="entry name" value="Restrct_endonuc_type1_HsdR_N"/>
</dbReference>
<dbReference type="NCBIfam" id="TIGR00348">
    <property type="entry name" value="hsdR"/>
    <property type="match status" value="1"/>
</dbReference>
<comment type="similarity">
    <text evidence="2 11">Belongs to the HsdR family.</text>
</comment>
<dbReference type="Pfam" id="PF22679">
    <property type="entry name" value="T1R_D3-like"/>
    <property type="match status" value="1"/>
</dbReference>
<feature type="domain" description="Helicase ATP-binding" evidence="12">
    <location>
        <begin position="280"/>
        <end position="459"/>
    </location>
</feature>
<evidence type="ECO:0000256" key="1">
    <source>
        <dbReference type="ARBA" id="ARBA00000851"/>
    </source>
</evidence>
<dbReference type="Gene3D" id="3.90.1570.50">
    <property type="match status" value="1"/>
</dbReference>
<dbReference type="CDD" id="cd18800">
    <property type="entry name" value="SF2_C_EcoR124I-like"/>
    <property type="match status" value="1"/>
</dbReference>
<evidence type="ECO:0000256" key="6">
    <source>
        <dbReference type="ARBA" id="ARBA00022747"/>
    </source>
</evidence>
<comment type="caution">
    <text evidence="13">The sequence shown here is derived from an EMBL/GenBank/DDBJ whole genome shotgun (WGS) entry which is preliminary data.</text>
</comment>
<dbReference type="AlphaFoldDB" id="A0A413RZ63"/>
<proteinExistence type="inferred from homology"/>